<evidence type="ECO:0000313" key="1">
    <source>
        <dbReference type="EMBL" id="ADO98736.1"/>
    </source>
</evidence>
<dbReference type="OrthoDB" id="36644at10239"/>
<name>E3SMU3_9CAUD</name>
<evidence type="ECO:0000313" key="2">
    <source>
        <dbReference type="Proteomes" id="UP000006530"/>
    </source>
</evidence>
<sequence length="55" mass="6675">MSMVSEDLLDLDWKDYEGVIGQDPISHKYEVQLNRRLHWFDTREEAENYLKMNSE</sequence>
<keyword evidence="2" id="KW-1185">Reference proteome</keyword>
<organism evidence="1 2">
    <name type="scientific">Prochlorococcus phage P-HM1</name>
    <dbReference type="NCBI Taxonomy" id="445700"/>
    <lineage>
        <taxon>Viruses</taxon>
        <taxon>Duplodnaviria</taxon>
        <taxon>Heunggongvirae</taxon>
        <taxon>Uroviricota</taxon>
        <taxon>Caudoviricetes</taxon>
        <taxon>Eurybiavirus</taxon>
        <taxon>Eurybiavirus PHM2</taxon>
    </lineage>
</organism>
<protein>
    <submittedName>
        <fullName evidence="1">Uncharacterized protein</fullName>
    </submittedName>
</protein>
<accession>E3SMU3</accession>
<reference evidence="1 2" key="1">
    <citation type="journal article" date="2010" name="Environ. Microbiol.">
        <title>Genomic analysis of oceanic cyanobacterial myoviruses compared with T4-like myoviruses from diverse hosts and environments.</title>
        <authorList>
            <person name="Sullivan M.B."/>
            <person name="Huang K.H."/>
            <person name="Ignacio-Espinoza J.C."/>
            <person name="Berlin A.M."/>
            <person name="Kelly L."/>
            <person name="Weigele P.R."/>
            <person name="DeFrancesco A.S."/>
            <person name="Kern S.E."/>
            <person name="Thompson L.R."/>
            <person name="Young S."/>
            <person name="Yandava C."/>
            <person name="Fu R."/>
            <person name="Krastins B."/>
            <person name="Chase M."/>
            <person name="Sarracino D."/>
            <person name="Osburne M.S."/>
            <person name="Henn M.R."/>
            <person name="Chisholm S.W."/>
        </authorList>
    </citation>
    <scope>NUCLEOTIDE SEQUENCE [LARGE SCALE GENOMIC DNA]</scope>
    <source>
        <strain evidence="1">M4-247</strain>
    </source>
</reference>
<dbReference type="GeneID" id="10327025"/>
<dbReference type="RefSeq" id="YP_004322537.1">
    <property type="nucleotide sequence ID" value="NC_015280.1"/>
</dbReference>
<dbReference type="KEGG" id="vg:10327025"/>
<dbReference type="Proteomes" id="UP000006530">
    <property type="component" value="Segment"/>
</dbReference>
<gene>
    <name evidence="1" type="ORF">PHM1_112</name>
</gene>
<dbReference type="EMBL" id="GU071101">
    <property type="protein sequence ID" value="ADO98736.1"/>
    <property type="molecule type" value="Genomic_DNA"/>
</dbReference>
<proteinExistence type="predicted"/>